<sequence length="179" mass="20046">MTTTETTTSAAAVASDPEIRALITQFLATEARLLDEGREEDWYELLDDAFVYEVPVRQATEPRSHEFAQRGIRVKDTKAHIRTRIDRLNTGIAYSEVPPSRTLRVVGSVEILDTDAPDVVAVNSALLLYRQRGIDTWNDLIPVRREDTIRLAAEGPRLLSRRALTTETTLGTPNLAVFL</sequence>
<dbReference type="InterPro" id="IPR000391">
    <property type="entry name" value="Rng_hydr_dOase-bsu"/>
</dbReference>
<evidence type="ECO:0000313" key="4">
    <source>
        <dbReference type="Proteomes" id="UP000314616"/>
    </source>
</evidence>
<dbReference type="AlphaFoldDB" id="A0A5B8C6E2"/>
<protein>
    <submittedName>
        <fullName evidence="3">Phenylpropionate dioxygenase</fullName>
    </submittedName>
</protein>
<accession>A0A5B8C6E2</accession>
<proteinExistence type="inferred from homology"/>
<gene>
    <name evidence="3" type="ORF">FE374_10365</name>
</gene>
<dbReference type="EMBL" id="CP040915">
    <property type="protein sequence ID" value="QDC24961.1"/>
    <property type="molecule type" value="Genomic_DNA"/>
</dbReference>
<dbReference type="InterPro" id="IPR032710">
    <property type="entry name" value="NTF2-like_dom_sf"/>
</dbReference>
<dbReference type="PANTHER" id="PTHR41534:SF2">
    <property type="entry name" value="3-PHENYLPROPIONATE_CINNAMIC ACID DIOXYGENASE SUBUNIT BETA"/>
    <property type="match status" value="1"/>
</dbReference>
<evidence type="ECO:0000313" key="3">
    <source>
        <dbReference type="EMBL" id="QDC24961.1"/>
    </source>
</evidence>
<evidence type="ECO:0000256" key="1">
    <source>
        <dbReference type="ARBA" id="ARBA00009570"/>
    </source>
</evidence>
<dbReference type="SUPFAM" id="SSF54427">
    <property type="entry name" value="NTF2-like"/>
    <property type="match status" value="1"/>
</dbReference>
<dbReference type="OrthoDB" id="3212009at2"/>
<keyword evidence="2" id="KW-0560">Oxidoreductase</keyword>
<dbReference type="Gene3D" id="3.10.450.50">
    <property type="match status" value="1"/>
</dbReference>
<evidence type="ECO:0000256" key="2">
    <source>
        <dbReference type="ARBA" id="ARBA00023002"/>
    </source>
</evidence>
<dbReference type="KEGG" id="gyu:FE374_10365"/>
<organism evidence="3 4">
    <name type="scientific">Georgenia yuyongxinii</name>
    <dbReference type="NCBI Taxonomy" id="2589797"/>
    <lineage>
        <taxon>Bacteria</taxon>
        <taxon>Bacillati</taxon>
        <taxon>Actinomycetota</taxon>
        <taxon>Actinomycetes</taxon>
        <taxon>Micrococcales</taxon>
        <taxon>Bogoriellaceae</taxon>
        <taxon>Georgenia</taxon>
    </lineage>
</organism>
<dbReference type="Pfam" id="PF00866">
    <property type="entry name" value="Ring_hydroxyl_B"/>
    <property type="match status" value="1"/>
</dbReference>
<dbReference type="PANTHER" id="PTHR41534">
    <property type="entry name" value="BLR3401 PROTEIN"/>
    <property type="match status" value="1"/>
</dbReference>
<dbReference type="GO" id="GO:0019380">
    <property type="term" value="P:3-phenylpropionate catabolic process"/>
    <property type="evidence" value="ECO:0007669"/>
    <property type="project" value="TreeGrafter"/>
</dbReference>
<dbReference type="RefSeq" id="WP_139928834.1">
    <property type="nucleotide sequence ID" value="NZ_CP040915.1"/>
</dbReference>
<dbReference type="Proteomes" id="UP000314616">
    <property type="component" value="Chromosome"/>
</dbReference>
<reference evidence="3 4" key="1">
    <citation type="submission" date="2019-05" db="EMBL/GenBank/DDBJ databases">
        <title>Georgenia *** sp. nov., and Georgenia *** sp. nov., isolated from the intestinal contents of plateau pika (Ochotona curzoniae) in the Qinghai-Tibet plateau of China.</title>
        <authorList>
            <person name="Tian Z."/>
        </authorList>
    </citation>
    <scope>NUCLEOTIDE SEQUENCE [LARGE SCALE GENOMIC DNA]</scope>
    <source>
        <strain evidence="3 4">Z443</strain>
    </source>
</reference>
<name>A0A5B8C6E2_9MICO</name>
<keyword evidence="3" id="KW-0223">Dioxygenase</keyword>
<comment type="similarity">
    <text evidence="1">Belongs to the bacterial ring-hydroxylating dioxygenase beta subunit family.</text>
</comment>
<dbReference type="GO" id="GO:0051213">
    <property type="term" value="F:dioxygenase activity"/>
    <property type="evidence" value="ECO:0007669"/>
    <property type="project" value="UniProtKB-KW"/>
</dbReference>